<evidence type="ECO:0000313" key="1">
    <source>
        <dbReference type="EMBL" id="TDK25841.1"/>
    </source>
</evidence>
<accession>A0A4R5TXC4</accession>
<dbReference type="OrthoDB" id="2962349at2"/>
<dbReference type="AlphaFoldDB" id="A0A4R5TXC4"/>
<proteinExistence type="predicted"/>
<sequence length="248" mass="27904">MTSAFTAEAEKLTEVCRDIFGGEAGWITADGYPHSLALCVIDSIYSTGSNYQSVINVVNEYREYRRAHDGDANQDGTKELLATFQEAGDSAAWAEIVNNRKPAHTKANAPLKAEVIRQAAEMLQNELGYLTLKDLHRACAQDENLKALKDAWLDLPSQRSGVTHNYLLILAGFQSVKPDRMVTRFIEEHIDLGGRRLTPSQAAELIKRVAELYPTQAQRLDHVIWRHVSGREVFREEEVVFSEEEFAK</sequence>
<organism evidence="1 2">
    <name type="scientific">Arthrobacter crusticola</name>
    <dbReference type="NCBI Taxonomy" id="2547960"/>
    <lineage>
        <taxon>Bacteria</taxon>
        <taxon>Bacillati</taxon>
        <taxon>Actinomycetota</taxon>
        <taxon>Actinomycetes</taxon>
        <taxon>Micrococcales</taxon>
        <taxon>Micrococcaceae</taxon>
        <taxon>Arthrobacter</taxon>
    </lineage>
</organism>
<keyword evidence="2" id="KW-1185">Reference proteome</keyword>
<dbReference type="EMBL" id="SMTK01000003">
    <property type="protein sequence ID" value="TDK25841.1"/>
    <property type="molecule type" value="Genomic_DNA"/>
</dbReference>
<gene>
    <name evidence="1" type="ORF">E2F48_11505</name>
</gene>
<dbReference type="RefSeq" id="WP_133404071.1">
    <property type="nucleotide sequence ID" value="NZ_SMTK01000003.1"/>
</dbReference>
<comment type="caution">
    <text evidence="1">The sequence shown here is derived from an EMBL/GenBank/DDBJ whole genome shotgun (WGS) entry which is preliminary data.</text>
</comment>
<protein>
    <recommendedName>
        <fullName evidence="3">Heme peroxidase</fullName>
    </recommendedName>
</protein>
<dbReference type="Proteomes" id="UP000295411">
    <property type="component" value="Unassembled WGS sequence"/>
</dbReference>
<name>A0A4R5TXC4_9MICC</name>
<evidence type="ECO:0008006" key="3">
    <source>
        <dbReference type="Google" id="ProtNLM"/>
    </source>
</evidence>
<reference evidence="1 2" key="1">
    <citation type="submission" date="2019-03" db="EMBL/GenBank/DDBJ databases">
        <title>Arthrobacter sp. nov., an bacterium isolated from biocrust in Mu Us Desert.</title>
        <authorList>
            <person name="Lixiong L."/>
        </authorList>
    </citation>
    <scope>NUCLEOTIDE SEQUENCE [LARGE SCALE GENOMIC DNA]</scope>
    <source>
        <strain evidence="1 2">SLN-3</strain>
    </source>
</reference>
<evidence type="ECO:0000313" key="2">
    <source>
        <dbReference type="Proteomes" id="UP000295411"/>
    </source>
</evidence>